<feature type="domain" description="Carbohydrate-binding/sugar hydrolysis" evidence="6">
    <location>
        <begin position="321"/>
        <end position="449"/>
    </location>
</feature>
<feature type="chain" id="PRO_5009525511" description="Carbohydrate-binding/sugar hydrolysis domain-containing protein" evidence="5">
    <location>
        <begin position="35"/>
        <end position="613"/>
    </location>
</feature>
<evidence type="ECO:0000256" key="3">
    <source>
        <dbReference type="ARBA" id="ARBA00022786"/>
    </source>
</evidence>
<dbReference type="InterPro" id="IPR006626">
    <property type="entry name" value="PbH1"/>
</dbReference>
<dbReference type="InterPro" id="IPR006633">
    <property type="entry name" value="Carb-bd_sugar_hydrolysis-dom"/>
</dbReference>
<feature type="domain" description="Carbohydrate-binding/sugar hydrolysis" evidence="6">
    <location>
        <begin position="160"/>
        <end position="306"/>
    </location>
</feature>
<dbReference type="InterPro" id="IPR022441">
    <property type="entry name" value="Para_beta_helix_rpt-2"/>
</dbReference>
<keyword evidence="3" id="KW-0833">Ubl conjugation pathway</keyword>
<comment type="pathway">
    <text evidence="1">Protein modification; protein ubiquitination.</text>
</comment>
<sequence length="613" mass="65171">MSEKKSKTQVASTTNTKLLVATVALLAAGGLAFATVPLQQLTPGQCGLKKINVTKSCSPKKYKKASFTCVGGARYIYLDPSKVATSANCKTKQEWQAFATEVCNSLCPAPAAEVRQSITRDLRGSPASPSPTSTPTSTPGGQRFQARVPVEVVSCSPDRLPEGEYVVTQNVQIPAAGEGVYATCFRLGDNTTLRCNNGVTISGGDRTIGVSVGGTNSEVQNCTFNGITLPITVGGTQNRVTGNTIVAGGEATEYGASIYVSGEGQVISGNTIQQSLGNGIYITRSRSAGVRYNTITESARAGIRLDSETENNVLSLNTISANRGSGIYAFSALANTINENVIERNTASGIFVRSSRDIQITNNQVGNNIMEGIRVEGATSGAEPQHLMILGNVVQSNQTNGIFIGTEENTIQNNRVEGNRETGLYVLGSQNTISQNTIQANGRHGIYSYAGERNRMEGNQITSHPSAGILLSSLDTVVTQNRLSGNSTGIVLDAAQRSELRNNTISENEYGIKVLERSVDTFIVDNIIHSNSTDGIFLGLSGGEVTQQIARDAGLQLVPPLRTVIQNTQGCRNTRADLYCQIQQETTGQQNLFDILTQCAEGAPVEVDFQTCQ</sequence>
<dbReference type="SMART" id="SM00710">
    <property type="entry name" value="PbH1"/>
    <property type="match status" value="13"/>
</dbReference>
<dbReference type="NCBIfam" id="TIGR03804">
    <property type="entry name" value="para_beta_helix"/>
    <property type="match status" value="5"/>
</dbReference>
<comment type="caution">
    <text evidence="7">The sequence shown here is derived from an EMBL/GenBank/DDBJ whole genome shotgun (WGS) entry which is preliminary data.</text>
</comment>
<gene>
    <name evidence="7" type="ORF">A3J66_02330</name>
</gene>
<dbReference type="InterPro" id="IPR039448">
    <property type="entry name" value="Beta_helix"/>
</dbReference>
<dbReference type="PANTHER" id="PTHR22990">
    <property type="entry name" value="F-BOX ONLY PROTEIN"/>
    <property type="match status" value="1"/>
</dbReference>
<reference evidence="7 8" key="1">
    <citation type="journal article" date="2016" name="Nat. Commun.">
        <title>Thousands of microbial genomes shed light on interconnected biogeochemical processes in an aquifer system.</title>
        <authorList>
            <person name="Anantharaman K."/>
            <person name="Brown C.T."/>
            <person name="Hug L.A."/>
            <person name="Sharon I."/>
            <person name="Castelle C.J."/>
            <person name="Probst A.J."/>
            <person name="Thomas B.C."/>
            <person name="Singh A."/>
            <person name="Wilkins M.J."/>
            <person name="Karaoz U."/>
            <person name="Brodie E.L."/>
            <person name="Williams K.H."/>
            <person name="Hubbard S.S."/>
            <person name="Banfield J.F."/>
        </authorList>
    </citation>
    <scope>NUCLEOTIDE SEQUENCE [LARGE SCALE GENOMIC DNA]</scope>
</reference>
<dbReference type="EMBL" id="MFQB01000047">
    <property type="protein sequence ID" value="OGH65438.1"/>
    <property type="molecule type" value="Genomic_DNA"/>
</dbReference>
<dbReference type="Gene3D" id="2.160.20.10">
    <property type="entry name" value="Single-stranded right-handed beta-helix, Pectin lyase-like"/>
    <property type="match status" value="2"/>
</dbReference>
<dbReference type="InterPro" id="IPR011050">
    <property type="entry name" value="Pectin_lyase_fold/virulence"/>
</dbReference>
<dbReference type="InterPro" id="IPR012334">
    <property type="entry name" value="Pectin_lyas_fold"/>
</dbReference>
<keyword evidence="5" id="KW-0732">Signal</keyword>
<evidence type="ECO:0000256" key="2">
    <source>
        <dbReference type="ARBA" id="ARBA00022737"/>
    </source>
</evidence>
<dbReference type="InterPro" id="IPR051550">
    <property type="entry name" value="SCF-Subunits/Alg-Epimerases"/>
</dbReference>
<organism evidence="7 8">
    <name type="scientific">Candidatus Magasanikbacteria bacterium RIFCSPHIGHO2_02_FULL_47_14</name>
    <dbReference type="NCBI Taxonomy" id="1798680"/>
    <lineage>
        <taxon>Bacteria</taxon>
        <taxon>Candidatus Magasanikiibacteriota</taxon>
    </lineage>
</organism>
<dbReference type="STRING" id="1798680.A3J66_02330"/>
<evidence type="ECO:0000259" key="6">
    <source>
        <dbReference type="SMART" id="SM00722"/>
    </source>
</evidence>
<dbReference type="PANTHER" id="PTHR22990:SF15">
    <property type="entry name" value="F-BOX ONLY PROTEIN 10"/>
    <property type="match status" value="1"/>
</dbReference>
<evidence type="ECO:0000313" key="8">
    <source>
        <dbReference type="Proteomes" id="UP000176282"/>
    </source>
</evidence>
<proteinExistence type="predicted"/>
<dbReference type="SMART" id="SM00722">
    <property type="entry name" value="CASH"/>
    <property type="match status" value="2"/>
</dbReference>
<dbReference type="AlphaFoldDB" id="A0A1F6M1G8"/>
<evidence type="ECO:0000256" key="4">
    <source>
        <dbReference type="SAM" id="MobiDB-lite"/>
    </source>
</evidence>
<dbReference type="Pfam" id="PF13229">
    <property type="entry name" value="Beta_helix"/>
    <property type="match status" value="2"/>
</dbReference>
<accession>A0A1F6M1G8</accession>
<name>A0A1F6M1G8_9BACT</name>
<evidence type="ECO:0000256" key="5">
    <source>
        <dbReference type="SAM" id="SignalP"/>
    </source>
</evidence>
<protein>
    <recommendedName>
        <fullName evidence="6">Carbohydrate-binding/sugar hydrolysis domain-containing protein</fullName>
    </recommendedName>
</protein>
<feature type="region of interest" description="Disordered" evidence="4">
    <location>
        <begin position="121"/>
        <end position="143"/>
    </location>
</feature>
<dbReference type="SUPFAM" id="SSF51126">
    <property type="entry name" value="Pectin lyase-like"/>
    <property type="match status" value="1"/>
</dbReference>
<evidence type="ECO:0000256" key="1">
    <source>
        <dbReference type="ARBA" id="ARBA00004906"/>
    </source>
</evidence>
<feature type="compositionally biased region" description="Low complexity" evidence="4">
    <location>
        <begin position="125"/>
        <end position="139"/>
    </location>
</feature>
<dbReference type="Proteomes" id="UP000176282">
    <property type="component" value="Unassembled WGS sequence"/>
</dbReference>
<feature type="signal peptide" evidence="5">
    <location>
        <begin position="1"/>
        <end position="34"/>
    </location>
</feature>
<keyword evidence="2" id="KW-0677">Repeat</keyword>
<evidence type="ECO:0000313" key="7">
    <source>
        <dbReference type="EMBL" id="OGH65438.1"/>
    </source>
</evidence>